<dbReference type="PANTHER" id="PTHR13405">
    <property type="entry name" value="NUCLEAR PORE COMPLEX PROTEIN NUP133"/>
    <property type="match status" value="1"/>
</dbReference>
<evidence type="ECO:0000313" key="5">
    <source>
        <dbReference type="Proteomes" id="UP000053660"/>
    </source>
</evidence>
<dbReference type="InterPro" id="IPR037624">
    <property type="entry name" value="Nup133-like"/>
</dbReference>
<dbReference type="GO" id="GO:0016973">
    <property type="term" value="P:poly(A)+ mRNA export from nucleus"/>
    <property type="evidence" value="ECO:0007669"/>
    <property type="project" value="TreeGrafter"/>
</dbReference>
<gene>
    <name evidence="4" type="ORF">OESDEN_04022</name>
</gene>
<sequence length="661" mass="75146">MTFDGAVSCVRLLPKGFDDDLADDNVFMDELCSLKDGVAQSEPLHLFISAFIMFSAKNIVESCEVMKPLLSKSDTELATLVYSFLRHVLDLPVGPQPEKGLNRKRTTCNRTILFLKHSNLYDRVVAAKVLMSTSSNSRTGSSILNEMIERVAVAIALWQYESVREDRAEVVERIAKRLDNICSVPFTYDSTIYSTLSVLHNFPTACVETMRDFSRRAVDKEAKQQFVDLCAQVLLTFVNAVETQRRNTSLKRPGDVQWTTGAISDAFSLACKVLLKEMHARDVSQVHRLHLKDYVVRLAKFHLSECNEPINGHEVIVALYDLGECDVAVSLAEQFKDFKVLIKVCLELDDAERRARLDEYKRRYFADEFDMYLCKYLKQKKLNDMLLEEKGDRADRYLLSCEDIRWRRELQNNQYEQASRSLLSLADREISNAYRQRNLYAFSKLAALCSENVSQDVIEESNRKLVLLKHQSLIPESLIKTVYPDNPKRPLTIAEMVELNMLDVDIIEGHKRALYLLARLLRDGNNAELQSLLNNVWMSVVKHTDWNQVKNILDLGETPFGGVLKKMIEEDDSADDLLLVLPACDNLLKACRTALSGNEMAPKWIRGAVERASSVMNANLRMKKEEQLRSSKAILAISQTSAVFESRPPHMPTPKAAVTTS</sequence>
<dbReference type="Gene3D" id="1.20.58.1380">
    <property type="match status" value="1"/>
</dbReference>
<reference evidence="4 5" key="1">
    <citation type="submission" date="2014-03" db="EMBL/GenBank/DDBJ databases">
        <title>Draft genome of the hookworm Oesophagostomum dentatum.</title>
        <authorList>
            <person name="Mitreva M."/>
        </authorList>
    </citation>
    <scope>NUCLEOTIDE SEQUENCE [LARGE SCALE GENOMIC DNA]</scope>
    <source>
        <strain evidence="4 5">OD-Hann</strain>
    </source>
</reference>
<dbReference type="GO" id="GO:0031080">
    <property type="term" value="C:nuclear pore outer ring"/>
    <property type="evidence" value="ECO:0007669"/>
    <property type="project" value="TreeGrafter"/>
</dbReference>
<dbReference type="GO" id="GO:0006606">
    <property type="term" value="P:protein import into nucleus"/>
    <property type="evidence" value="ECO:0007669"/>
    <property type="project" value="TreeGrafter"/>
</dbReference>
<dbReference type="PANTHER" id="PTHR13405:SF11">
    <property type="entry name" value="NUCLEAR PORE COMPLEX PROTEIN NUP133"/>
    <property type="match status" value="1"/>
</dbReference>
<dbReference type="GO" id="GO:0000972">
    <property type="term" value="P:transcription-dependent tethering of RNA polymerase II gene DNA at nuclear periphery"/>
    <property type="evidence" value="ECO:0007669"/>
    <property type="project" value="TreeGrafter"/>
</dbReference>
<comment type="subcellular location">
    <subcellularLocation>
        <location evidence="1">Nucleus</location>
    </subcellularLocation>
</comment>
<evidence type="ECO:0000313" key="4">
    <source>
        <dbReference type="EMBL" id="KHJ96023.1"/>
    </source>
</evidence>
<accession>A0A0B1TEP2</accession>
<keyword evidence="3" id="KW-0539">Nucleus</keyword>
<dbReference type="Proteomes" id="UP000053660">
    <property type="component" value="Unassembled WGS sequence"/>
</dbReference>
<protein>
    <submittedName>
        <fullName evidence="4">Nucleoporin</fullName>
    </submittedName>
</protein>
<dbReference type="GO" id="GO:0017056">
    <property type="term" value="F:structural constituent of nuclear pore"/>
    <property type="evidence" value="ECO:0007669"/>
    <property type="project" value="InterPro"/>
</dbReference>
<proteinExistence type="predicted"/>
<dbReference type="OrthoDB" id="103454at2759"/>
<evidence type="ECO:0000256" key="3">
    <source>
        <dbReference type="ARBA" id="ARBA00023242"/>
    </source>
</evidence>
<name>A0A0B1TEP2_OESDE</name>
<dbReference type="EMBL" id="KN549783">
    <property type="protein sequence ID" value="KHJ96023.1"/>
    <property type="molecule type" value="Genomic_DNA"/>
</dbReference>
<keyword evidence="5" id="KW-1185">Reference proteome</keyword>
<evidence type="ECO:0000256" key="1">
    <source>
        <dbReference type="ARBA" id="ARBA00004123"/>
    </source>
</evidence>
<evidence type="ECO:0000256" key="2">
    <source>
        <dbReference type="ARBA" id="ARBA00022448"/>
    </source>
</evidence>
<keyword evidence="2" id="KW-0813">Transport</keyword>
<dbReference type="AlphaFoldDB" id="A0A0B1TEP2"/>
<organism evidence="4 5">
    <name type="scientific">Oesophagostomum dentatum</name>
    <name type="common">Nodular worm</name>
    <dbReference type="NCBI Taxonomy" id="61180"/>
    <lineage>
        <taxon>Eukaryota</taxon>
        <taxon>Metazoa</taxon>
        <taxon>Ecdysozoa</taxon>
        <taxon>Nematoda</taxon>
        <taxon>Chromadorea</taxon>
        <taxon>Rhabditida</taxon>
        <taxon>Rhabditina</taxon>
        <taxon>Rhabditomorpha</taxon>
        <taxon>Strongyloidea</taxon>
        <taxon>Strongylidae</taxon>
        <taxon>Oesophagostomum</taxon>
    </lineage>
</organism>